<name>A0ACB5TWZ0_CANBO</name>
<keyword evidence="2" id="KW-1185">Reference proteome</keyword>
<accession>A0ACB5TWZ0</accession>
<protein>
    <submittedName>
        <fullName evidence="1">Unnamed protein product</fullName>
    </submittedName>
</protein>
<evidence type="ECO:0000313" key="2">
    <source>
        <dbReference type="Proteomes" id="UP001165101"/>
    </source>
</evidence>
<dbReference type="EMBL" id="BSXV01002350">
    <property type="protein sequence ID" value="GME95537.1"/>
    <property type="molecule type" value="Genomic_DNA"/>
</dbReference>
<dbReference type="Proteomes" id="UP001165101">
    <property type="component" value="Unassembled WGS sequence"/>
</dbReference>
<sequence>MRLSAVALTSILAALTSALPIDNGAYHDSKTAAQIARTLLHRESLTALATNTGDNVPVSFVEYYADCHDDGQPVMLMIDISSSNKNIENGSKASLSVKVGDHQLHDHVDPHYPGQVLSSTAGSPRVSLRGKFVPVDASEDISLRECFSKRHHDSVFWFPGSEVHSSHWTKFEVEEVYFVGGFGDRAYIGEIPVEEYLNATLLDAEEYDSLFHKKSSDCEEDKSWAKGLVDYIWSFVGESDVAASEADEIEDPHKYWKHYGKEQRKHWKKFGKDQKKKWTPAPGSDDEEEAELYEEEAAPAPGTPGDYWKNHGKEQKKYWKHFGKDQKKKWTPAPAKKILEKIW</sequence>
<gene>
    <name evidence="1" type="ORF">Cboi01_000394900</name>
</gene>
<proteinExistence type="predicted"/>
<evidence type="ECO:0000313" key="1">
    <source>
        <dbReference type="EMBL" id="GME95537.1"/>
    </source>
</evidence>
<organism evidence="1 2">
    <name type="scientific">Candida boidinii</name>
    <name type="common">Yeast</name>
    <dbReference type="NCBI Taxonomy" id="5477"/>
    <lineage>
        <taxon>Eukaryota</taxon>
        <taxon>Fungi</taxon>
        <taxon>Dikarya</taxon>
        <taxon>Ascomycota</taxon>
        <taxon>Saccharomycotina</taxon>
        <taxon>Pichiomycetes</taxon>
        <taxon>Pichiales</taxon>
        <taxon>Pichiaceae</taxon>
        <taxon>Ogataea</taxon>
        <taxon>Ogataea/Candida clade</taxon>
    </lineage>
</organism>
<comment type="caution">
    <text evidence="1">The sequence shown here is derived from an EMBL/GenBank/DDBJ whole genome shotgun (WGS) entry which is preliminary data.</text>
</comment>
<reference evidence="1" key="1">
    <citation type="submission" date="2023-04" db="EMBL/GenBank/DDBJ databases">
        <title>Candida boidinii NBRC 1967.</title>
        <authorList>
            <person name="Ichikawa N."/>
            <person name="Sato H."/>
            <person name="Tonouchi N."/>
        </authorList>
    </citation>
    <scope>NUCLEOTIDE SEQUENCE</scope>
    <source>
        <strain evidence="1">NBRC 1967</strain>
    </source>
</reference>